<dbReference type="EMBL" id="AP025591">
    <property type="protein sequence ID" value="BDG01009.1"/>
    <property type="molecule type" value="Genomic_DNA"/>
</dbReference>
<sequence length="165" mass="17874">MPGYLRPVDLVVLSGLQGAGKTTFYRARFAATHAHVSRDLFRNAPNPSRRQRRLVEEAAAAGRSVVVDNTSVRRADRVELVELARALGLRPVLFWFPPDAKASIARNAGREGKARVPVIAILATLKRAEPPAPDEGFDEVHAVRIAPGGGFTVEPAPWEAPAPRS</sequence>
<proteinExistence type="predicted"/>
<organism evidence="1 2">
    <name type="scientific">Anaeromyxobacter oryzae</name>
    <dbReference type="NCBI Taxonomy" id="2918170"/>
    <lineage>
        <taxon>Bacteria</taxon>
        <taxon>Pseudomonadati</taxon>
        <taxon>Myxococcota</taxon>
        <taxon>Myxococcia</taxon>
        <taxon>Myxococcales</taxon>
        <taxon>Cystobacterineae</taxon>
        <taxon>Anaeromyxobacteraceae</taxon>
        <taxon>Anaeromyxobacter</taxon>
    </lineage>
</organism>
<dbReference type="Pfam" id="PF13671">
    <property type="entry name" value="AAA_33"/>
    <property type="match status" value="1"/>
</dbReference>
<dbReference type="Proteomes" id="UP001162891">
    <property type="component" value="Chromosome"/>
</dbReference>
<evidence type="ECO:0000313" key="2">
    <source>
        <dbReference type="Proteomes" id="UP001162891"/>
    </source>
</evidence>
<keyword evidence="2" id="KW-1185">Reference proteome</keyword>
<accession>A0ABM7WNG6</accession>
<dbReference type="Gene3D" id="3.40.50.300">
    <property type="entry name" value="P-loop containing nucleotide triphosphate hydrolases"/>
    <property type="match status" value="1"/>
</dbReference>
<protein>
    <recommendedName>
        <fullName evidence="3">Kinase</fullName>
    </recommendedName>
</protein>
<gene>
    <name evidence="1" type="ORF">AMOR_00050</name>
</gene>
<reference evidence="2" key="1">
    <citation type="journal article" date="2022" name="Int. J. Syst. Evol. Microbiol.">
        <title>Anaeromyxobacter oryzae sp. nov., Anaeromyxobacter diazotrophicus sp. nov. and Anaeromyxobacter paludicola sp. nov., isolated from paddy soils.</title>
        <authorList>
            <person name="Itoh H."/>
            <person name="Xu Z."/>
            <person name="Mise K."/>
            <person name="Masuda Y."/>
            <person name="Ushijima N."/>
            <person name="Hayakawa C."/>
            <person name="Shiratori Y."/>
            <person name="Senoo K."/>
        </authorList>
    </citation>
    <scope>NUCLEOTIDE SEQUENCE [LARGE SCALE GENOMIC DNA]</scope>
    <source>
        <strain evidence="2">Red232</strain>
    </source>
</reference>
<evidence type="ECO:0008006" key="3">
    <source>
        <dbReference type="Google" id="ProtNLM"/>
    </source>
</evidence>
<dbReference type="InterPro" id="IPR017101">
    <property type="entry name" value="P-loop_ATP/GTP-bd_All4644_prd"/>
</dbReference>
<dbReference type="PANTHER" id="PTHR12083">
    <property type="entry name" value="BIFUNCTIONAL POLYNUCLEOTIDE PHOSPHATASE/KINASE"/>
    <property type="match status" value="1"/>
</dbReference>
<evidence type="ECO:0000313" key="1">
    <source>
        <dbReference type="EMBL" id="BDG01009.1"/>
    </source>
</evidence>
<dbReference type="PANTHER" id="PTHR12083:SF9">
    <property type="entry name" value="BIFUNCTIONAL POLYNUCLEOTIDE PHOSPHATASE_KINASE"/>
    <property type="match status" value="1"/>
</dbReference>
<dbReference type="RefSeq" id="WP_248357367.1">
    <property type="nucleotide sequence ID" value="NZ_AP025591.1"/>
</dbReference>
<dbReference type="SUPFAM" id="SSF52540">
    <property type="entry name" value="P-loop containing nucleoside triphosphate hydrolases"/>
    <property type="match status" value="1"/>
</dbReference>
<name>A0ABM7WNG6_9BACT</name>
<dbReference type="InterPro" id="IPR027417">
    <property type="entry name" value="P-loop_NTPase"/>
</dbReference>
<dbReference type="PIRSF" id="PIRSF037081">
    <property type="entry name" value="P-loop_All4644_prd"/>
    <property type="match status" value="1"/>
</dbReference>